<dbReference type="GO" id="GO:0005886">
    <property type="term" value="C:plasma membrane"/>
    <property type="evidence" value="ECO:0007669"/>
    <property type="project" value="UniProtKB-SubCell"/>
</dbReference>
<evidence type="ECO:0000256" key="3">
    <source>
        <dbReference type="ARBA" id="ARBA00022475"/>
    </source>
</evidence>
<dbReference type="PANTHER" id="PTHR10822">
    <property type="entry name" value="GLYPICAN"/>
    <property type="match status" value="1"/>
</dbReference>
<dbReference type="GO" id="GO:0016477">
    <property type="term" value="P:cell migration"/>
    <property type="evidence" value="ECO:0007669"/>
    <property type="project" value="TreeGrafter"/>
</dbReference>
<evidence type="ECO:0000256" key="2">
    <source>
        <dbReference type="ARBA" id="ARBA00010260"/>
    </source>
</evidence>
<dbReference type="GO" id="GO:0090263">
    <property type="term" value="P:positive regulation of canonical Wnt signaling pathway"/>
    <property type="evidence" value="ECO:0007669"/>
    <property type="project" value="TreeGrafter"/>
</dbReference>
<dbReference type="Ensembl" id="ENSCSAVT00000003633.1">
    <property type="protein sequence ID" value="ENSCSAVP00000003578.1"/>
    <property type="gene ID" value="ENSCSAVG00000002127.1"/>
</dbReference>
<evidence type="ECO:0000313" key="14">
    <source>
        <dbReference type="Ensembl" id="ENSCSAVP00000003578.1"/>
    </source>
</evidence>
<evidence type="ECO:0000256" key="11">
    <source>
        <dbReference type="RuleBase" id="RU003518"/>
    </source>
</evidence>
<feature type="region of interest" description="Disordered" evidence="13">
    <location>
        <begin position="78"/>
        <end position="152"/>
    </location>
</feature>
<dbReference type="GO" id="GO:0005576">
    <property type="term" value="C:extracellular region"/>
    <property type="evidence" value="ECO:0007669"/>
    <property type="project" value="TreeGrafter"/>
</dbReference>
<feature type="compositionally biased region" description="Basic and acidic residues" evidence="13">
    <location>
        <begin position="93"/>
        <end position="103"/>
    </location>
</feature>
<evidence type="ECO:0000256" key="4">
    <source>
        <dbReference type="ARBA" id="ARBA00022622"/>
    </source>
</evidence>
<keyword evidence="10 12" id="KW-0449">Lipoprotein</keyword>
<keyword evidence="9 12" id="KW-0357">Heparan sulfate</keyword>
<dbReference type="HOGENOM" id="CLU_609632_0_0_1"/>
<proteinExistence type="inferred from homology"/>
<dbReference type="Pfam" id="PF01153">
    <property type="entry name" value="Glypican"/>
    <property type="match status" value="1"/>
</dbReference>
<keyword evidence="7 12" id="KW-0472">Membrane</keyword>
<comment type="function">
    <text evidence="12">Cell surface proteoglycan.</text>
</comment>
<comment type="similarity">
    <text evidence="2 11">Belongs to the glypican family.</text>
</comment>
<keyword evidence="8" id="KW-0325">Glycoprotein</keyword>
<reference evidence="14" key="3">
    <citation type="submission" date="2025-09" db="UniProtKB">
        <authorList>
            <consortium name="Ensembl"/>
        </authorList>
    </citation>
    <scope>IDENTIFICATION</scope>
</reference>
<evidence type="ECO:0000256" key="9">
    <source>
        <dbReference type="ARBA" id="ARBA00023207"/>
    </source>
</evidence>
<keyword evidence="4 12" id="KW-0336">GPI-anchor</keyword>
<dbReference type="STRING" id="51511.ENSCSAVP00000003578"/>
<dbReference type="Proteomes" id="UP000007875">
    <property type="component" value="Unassembled WGS sequence"/>
</dbReference>
<dbReference type="InterPro" id="IPR001863">
    <property type="entry name" value="Glypican"/>
</dbReference>
<dbReference type="AlphaFoldDB" id="H2YE30"/>
<evidence type="ECO:0000256" key="1">
    <source>
        <dbReference type="ARBA" id="ARBA00004609"/>
    </source>
</evidence>
<feature type="region of interest" description="Disordered" evidence="13">
    <location>
        <begin position="334"/>
        <end position="354"/>
    </location>
</feature>
<name>H2YE30_CIOSA</name>
<evidence type="ECO:0000256" key="10">
    <source>
        <dbReference type="ARBA" id="ARBA00023288"/>
    </source>
</evidence>
<protein>
    <submittedName>
        <fullName evidence="14">Uncharacterized protein</fullName>
    </submittedName>
</protein>
<dbReference type="PANTHER" id="PTHR10822:SF29">
    <property type="entry name" value="DIVISION ABNORMALLY DELAYED PROTEIN"/>
    <property type="match status" value="1"/>
</dbReference>
<keyword evidence="15" id="KW-1185">Reference proteome</keyword>
<evidence type="ECO:0000313" key="15">
    <source>
        <dbReference type="Proteomes" id="UP000007875"/>
    </source>
</evidence>
<organism evidence="14 15">
    <name type="scientific">Ciona savignyi</name>
    <name type="common">Pacific transparent sea squirt</name>
    <dbReference type="NCBI Taxonomy" id="51511"/>
    <lineage>
        <taxon>Eukaryota</taxon>
        <taxon>Metazoa</taxon>
        <taxon>Chordata</taxon>
        <taxon>Tunicata</taxon>
        <taxon>Ascidiacea</taxon>
        <taxon>Phlebobranchia</taxon>
        <taxon>Cionidae</taxon>
        <taxon>Ciona</taxon>
    </lineage>
</organism>
<keyword evidence="3" id="KW-1003">Cell membrane</keyword>
<evidence type="ECO:0000256" key="6">
    <source>
        <dbReference type="ARBA" id="ARBA00022974"/>
    </source>
</evidence>
<sequence length="449" mass="51470">MPKRCERCLVGMSELDMFWKYYIVSMNNIANKLGNDEGEVGVYFHRIFNSISTIVRTITDKQYSLTIRNQCNINSDRSKRSLDRLPISDASELNERKNSDTSRPHRRRRHRHRTEREQEMRSSFRRRGRQARGRKHRNVELKPGSVDHPKEVGKQRIRPPFELLLEEAPLPHKPLAFEQIKKNDAEIIVDEEIPVNVEFNPGTHIKRFADELNTTKDFFATFADDLCSSSQPVAFQVSNYGFCWNGEKMAETYDKPIPDNGIEGQFLNPEVKVVTLKREVQTVIEDLRKISKEILETVADIDLPAPIMHSPFYVTPDLSISEIPCDDEDDCFDVEGSAEQSGQEPAQPKGKLATPMYEPFPIEKTDVYFKPVITEDRPVLTTVRPFVNKSESSAKVPLLEQKDGNAKNITVSTLILSGDGRGVASRLFSRKLVELFLFAFFAMFIAQRE</sequence>
<keyword evidence="6 12" id="KW-0654">Proteoglycan</keyword>
<evidence type="ECO:0000256" key="8">
    <source>
        <dbReference type="ARBA" id="ARBA00023180"/>
    </source>
</evidence>
<dbReference type="GO" id="GO:0009986">
    <property type="term" value="C:cell surface"/>
    <property type="evidence" value="ECO:0007669"/>
    <property type="project" value="TreeGrafter"/>
</dbReference>
<keyword evidence="5" id="KW-0732">Signal</keyword>
<dbReference type="GO" id="GO:1905475">
    <property type="term" value="P:regulation of protein localization to membrane"/>
    <property type="evidence" value="ECO:0007669"/>
    <property type="project" value="TreeGrafter"/>
</dbReference>
<reference evidence="14" key="2">
    <citation type="submission" date="2025-08" db="UniProtKB">
        <authorList>
            <consortium name="Ensembl"/>
        </authorList>
    </citation>
    <scope>IDENTIFICATION</scope>
</reference>
<evidence type="ECO:0000256" key="5">
    <source>
        <dbReference type="ARBA" id="ARBA00022729"/>
    </source>
</evidence>
<accession>H2YE30</accession>
<dbReference type="GO" id="GO:0098552">
    <property type="term" value="C:side of membrane"/>
    <property type="evidence" value="ECO:0007669"/>
    <property type="project" value="UniProtKB-KW"/>
</dbReference>
<evidence type="ECO:0000256" key="12">
    <source>
        <dbReference type="RuleBase" id="RU003519"/>
    </source>
</evidence>
<evidence type="ECO:0000256" key="13">
    <source>
        <dbReference type="SAM" id="MobiDB-lite"/>
    </source>
</evidence>
<comment type="subcellular location">
    <subcellularLocation>
        <location evidence="1 12">Cell membrane</location>
        <topology evidence="1 12">Lipid-anchor</topology>
        <topology evidence="1 12">GPI-anchor</topology>
    </subcellularLocation>
</comment>
<dbReference type="InParanoid" id="H2YE30"/>
<feature type="compositionally biased region" description="Basic residues" evidence="13">
    <location>
        <begin position="104"/>
        <end position="113"/>
    </location>
</feature>
<feature type="compositionally biased region" description="Basic residues" evidence="13">
    <location>
        <begin position="123"/>
        <end position="137"/>
    </location>
</feature>
<evidence type="ECO:0000256" key="7">
    <source>
        <dbReference type="ARBA" id="ARBA00023136"/>
    </source>
</evidence>
<reference evidence="15" key="1">
    <citation type="submission" date="2003-08" db="EMBL/GenBank/DDBJ databases">
        <authorList>
            <person name="Birren B."/>
            <person name="Nusbaum C."/>
            <person name="Abebe A."/>
            <person name="Abouelleil A."/>
            <person name="Adekoya E."/>
            <person name="Ait-zahra M."/>
            <person name="Allen N."/>
            <person name="Allen T."/>
            <person name="An P."/>
            <person name="Anderson M."/>
            <person name="Anderson S."/>
            <person name="Arachchi H."/>
            <person name="Armbruster J."/>
            <person name="Bachantsang P."/>
            <person name="Baldwin J."/>
            <person name="Barry A."/>
            <person name="Bayul T."/>
            <person name="Blitshsteyn B."/>
            <person name="Bloom T."/>
            <person name="Blye J."/>
            <person name="Boguslavskiy L."/>
            <person name="Borowsky M."/>
            <person name="Boukhgalter B."/>
            <person name="Brunache A."/>
            <person name="Butler J."/>
            <person name="Calixte N."/>
            <person name="Calvo S."/>
            <person name="Camarata J."/>
            <person name="Campo K."/>
            <person name="Chang J."/>
            <person name="Cheshatsang Y."/>
            <person name="Citroen M."/>
            <person name="Collymore A."/>
            <person name="Considine T."/>
            <person name="Cook A."/>
            <person name="Cooke P."/>
            <person name="Corum B."/>
            <person name="Cuomo C."/>
            <person name="David R."/>
            <person name="Dawoe T."/>
            <person name="Degray S."/>
            <person name="Dodge S."/>
            <person name="Dooley K."/>
            <person name="Dorje P."/>
            <person name="Dorjee K."/>
            <person name="Dorris L."/>
            <person name="Duffey N."/>
            <person name="Dupes A."/>
            <person name="Elkins T."/>
            <person name="Engels R."/>
            <person name="Erickson J."/>
            <person name="Farina A."/>
            <person name="Faro S."/>
            <person name="Ferreira P."/>
            <person name="Fischer H."/>
            <person name="Fitzgerald M."/>
            <person name="Foley K."/>
            <person name="Gage D."/>
            <person name="Galagan J."/>
            <person name="Gearin G."/>
            <person name="Gnerre S."/>
            <person name="Gnirke A."/>
            <person name="Goyette A."/>
            <person name="Graham J."/>
            <person name="Grandbois E."/>
            <person name="Gyaltsen K."/>
            <person name="Hafez N."/>
            <person name="Hagopian D."/>
            <person name="Hagos B."/>
            <person name="Hall J."/>
            <person name="Hatcher B."/>
            <person name="Heller A."/>
            <person name="Higgins H."/>
            <person name="Honan T."/>
            <person name="Horn A."/>
            <person name="Houde N."/>
            <person name="Hughes L."/>
            <person name="Hulme W."/>
            <person name="Husby E."/>
            <person name="Iliev I."/>
            <person name="Jaffe D."/>
            <person name="Jones C."/>
            <person name="Kamal M."/>
            <person name="Kamat A."/>
            <person name="Kamvysselis M."/>
            <person name="Karlsson E."/>
            <person name="Kells C."/>
            <person name="Kieu A."/>
            <person name="Kisner P."/>
            <person name="Kodira C."/>
            <person name="Kulbokas E."/>
            <person name="Labutti K."/>
            <person name="Lama D."/>
            <person name="Landers T."/>
            <person name="Leger J."/>
            <person name="Levine S."/>
            <person name="Lewis D."/>
            <person name="Lewis T."/>
            <person name="Lindblad-toh K."/>
            <person name="Liu X."/>
            <person name="Lokyitsang T."/>
            <person name="Lokyitsang Y."/>
            <person name="Lucien O."/>
            <person name="Lui A."/>
            <person name="Ma L.J."/>
            <person name="Mabbitt R."/>
            <person name="Macdonald J."/>
            <person name="Maclean C."/>
            <person name="Major J."/>
            <person name="Manning J."/>
            <person name="Marabella R."/>
            <person name="Maru K."/>
            <person name="Matthews C."/>
            <person name="Mauceli E."/>
            <person name="Mccarthy M."/>
            <person name="Mcdonough S."/>
            <person name="Mcghee T."/>
            <person name="Meldrim J."/>
            <person name="Meneus L."/>
            <person name="Mesirov J."/>
            <person name="Mihalev A."/>
            <person name="Mihova T."/>
            <person name="Mikkelsen T."/>
            <person name="Mlenga V."/>
            <person name="Moru K."/>
            <person name="Mozes J."/>
            <person name="Mulrain L."/>
            <person name="Munson G."/>
            <person name="Naylor J."/>
            <person name="Newes C."/>
            <person name="Nguyen C."/>
            <person name="Nguyen N."/>
            <person name="Nguyen T."/>
            <person name="Nicol R."/>
            <person name="Nielsen C."/>
            <person name="Nizzari M."/>
            <person name="Norbu C."/>
            <person name="Norbu N."/>
            <person name="O'donnell P."/>
            <person name="Okoawo O."/>
            <person name="O'leary S."/>
            <person name="Omotosho B."/>
            <person name="O'neill K."/>
            <person name="Osman S."/>
            <person name="Parker S."/>
            <person name="Perrin D."/>
            <person name="Phunkhang P."/>
            <person name="Piqani B."/>
            <person name="Purcell S."/>
            <person name="Rachupka T."/>
            <person name="Ramasamy U."/>
            <person name="Rameau R."/>
            <person name="Ray V."/>
            <person name="Raymond C."/>
            <person name="Retta R."/>
            <person name="Richardson S."/>
            <person name="Rise C."/>
            <person name="Rodriguez J."/>
            <person name="Rogers J."/>
            <person name="Rogov P."/>
            <person name="Rutman M."/>
            <person name="Schupbach R."/>
            <person name="Seaman C."/>
            <person name="Settipalli S."/>
            <person name="Sharpe T."/>
            <person name="Sheridan J."/>
            <person name="Sherpa N."/>
            <person name="Shi J."/>
            <person name="Smirnov S."/>
            <person name="Smith C."/>
            <person name="Sougnez C."/>
            <person name="Spencer B."/>
            <person name="Stalker J."/>
            <person name="Stange-thomann N."/>
            <person name="Stavropoulos S."/>
            <person name="Stetson K."/>
            <person name="Stone C."/>
            <person name="Stone S."/>
            <person name="Stubbs M."/>
            <person name="Talamas J."/>
            <person name="Tchuinga P."/>
            <person name="Tenzing P."/>
            <person name="Tesfaye S."/>
            <person name="Theodore J."/>
            <person name="Thoulutsang Y."/>
            <person name="Topham K."/>
            <person name="Towey S."/>
            <person name="Tsamla T."/>
            <person name="Tsomo N."/>
            <person name="Vallee D."/>
            <person name="Vassiliev H."/>
            <person name="Venkataraman V."/>
            <person name="Vinson J."/>
            <person name="Vo A."/>
            <person name="Wade C."/>
            <person name="Wang S."/>
            <person name="Wangchuk T."/>
            <person name="Wangdi T."/>
            <person name="Whittaker C."/>
            <person name="Wilkinson J."/>
            <person name="Wu Y."/>
            <person name="Wyman D."/>
            <person name="Yadav S."/>
            <person name="Yang S."/>
            <person name="Yang X."/>
            <person name="Yeager S."/>
            <person name="Yee E."/>
            <person name="Young G."/>
            <person name="Zainoun J."/>
            <person name="Zembeck L."/>
            <person name="Zimmer A."/>
            <person name="Zody M."/>
            <person name="Lander E."/>
        </authorList>
    </citation>
    <scope>NUCLEOTIDE SEQUENCE [LARGE SCALE GENOMIC DNA]</scope>
</reference>